<gene>
    <name evidence="11" type="ORF">GIW81_14935</name>
</gene>
<organism evidence="11 12">
    <name type="scientific">Hyphomicrobium album</name>
    <dbReference type="NCBI Taxonomy" id="2665159"/>
    <lineage>
        <taxon>Bacteria</taxon>
        <taxon>Pseudomonadati</taxon>
        <taxon>Pseudomonadota</taxon>
        <taxon>Alphaproteobacteria</taxon>
        <taxon>Hyphomicrobiales</taxon>
        <taxon>Hyphomicrobiaceae</taxon>
        <taxon>Hyphomicrobium</taxon>
    </lineage>
</organism>
<keyword evidence="8" id="KW-0694">RNA-binding</keyword>
<accession>A0A6I3KPC3</accession>
<proteinExistence type="inferred from homology"/>
<dbReference type="Gene3D" id="3.30.460.10">
    <property type="entry name" value="Beta Polymerase, domain 2"/>
    <property type="match status" value="1"/>
</dbReference>
<dbReference type="InterPro" id="IPR050264">
    <property type="entry name" value="Bact_CCA-adding_enz_type3_sf"/>
</dbReference>
<evidence type="ECO:0000259" key="10">
    <source>
        <dbReference type="Pfam" id="PF12627"/>
    </source>
</evidence>
<dbReference type="Proteomes" id="UP000440694">
    <property type="component" value="Unassembled WGS sequence"/>
</dbReference>
<dbReference type="InterPro" id="IPR002646">
    <property type="entry name" value="PolA_pol_head_dom"/>
</dbReference>
<dbReference type="PANTHER" id="PTHR46173:SF1">
    <property type="entry name" value="CCA TRNA NUCLEOTIDYLTRANSFERASE 1, MITOCHONDRIAL"/>
    <property type="match status" value="1"/>
</dbReference>
<sequence>MPRADDSAGLPSLADAEWLRRPATRAVFAALRAGGAEARAVGGAVRNALMGVPVKDVDIATTASPEEVMRLAARAGLHSVPTGIEHGTVTVIADKVPFEVTTLRRDIETFGRHARVTFTTDWREDAMRRDFTINALYCDLDGTVHDPLGGLGDLEVQRVRFIGDARARIREDFLRILRFFRFMAQYGDADLPDPEGLAAVRAEKAGLAQLSGERIRAELFLLLAAPGAVPALRLMRDAGFIAPLIGVDGNVETVARLAAIERHLSRSPDPVLRLAALSAGTQENLRERLKLSGLEAEGLATALRGAPALDPRRDELAAKEYIYRNGAAAFTGGALVDWARSNADVDDAARTERASLAERWSAPKLPVRGADVIALGVPAGPGVGRVMEAFEMWWIAADFPTEPKRIAAQLAELARGERRARRDA</sequence>
<evidence type="ECO:0000313" key="11">
    <source>
        <dbReference type="EMBL" id="MTD95632.1"/>
    </source>
</evidence>
<keyword evidence="3" id="KW-0819">tRNA processing</keyword>
<comment type="cofactor">
    <cofactor evidence="1">
        <name>Mg(2+)</name>
        <dbReference type="ChEBI" id="CHEBI:18420"/>
    </cofactor>
</comment>
<evidence type="ECO:0000256" key="8">
    <source>
        <dbReference type="RuleBase" id="RU003953"/>
    </source>
</evidence>
<keyword evidence="4" id="KW-0548">Nucleotidyltransferase</keyword>
<dbReference type="SUPFAM" id="SSF81891">
    <property type="entry name" value="Poly A polymerase C-terminal region-like"/>
    <property type="match status" value="1"/>
</dbReference>
<dbReference type="GO" id="GO:0000166">
    <property type="term" value="F:nucleotide binding"/>
    <property type="evidence" value="ECO:0007669"/>
    <property type="project" value="UniProtKB-KW"/>
</dbReference>
<dbReference type="InterPro" id="IPR032828">
    <property type="entry name" value="PolyA_RNA-bd"/>
</dbReference>
<comment type="caution">
    <text evidence="11">The sequence shown here is derived from an EMBL/GenBank/DDBJ whole genome shotgun (WGS) entry which is preliminary data.</text>
</comment>
<dbReference type="CDD" id="cd05398">
    <property type="entry name" value="NT_ClassII-CCAase"/>
    <property type="match status" value="1"/>
</dbReference>
<dbReference type="SUPFAM" id="SSF81301">
    <property type="entry name" value="Nucleotidyltransferase"/>
    <property type="match status" value="1"/>
</dbReference>
<reference evidence="11 12" key="1">
    <citation type="submission" date="2019-11" db="EMBL/GenBank/DDBJ databases">
        <title>Identification of a novel strain.</title>
        <authorList>
            <person name="Xu Q."/>
            <person name="Wang G."/>
        </authorList>
    </citation>
    <scope>NUCLEOTIDE SEQUENCE [LARGE SCALE GENOMIC DNA]</scope>
    <source>
        <strain evidence="12">xq</strain>
    </source>
</reference>
<evidence type="ECO:0000256" key="3">
    <source>
        <dbReference type="ARBA" id="ARBA00022694"/>
    </source>
</evidence>
<comment type="similarity">
    <text evidence="8">Belongs to the tRNA nucleotidyltransferase/poly(A) polymerase family.</text>
</comment>
<dbReference type="EMBL" id="WMBQ01000002">
    <property type="protein sequence ID" value="MTD95632.1"/>
    <property type="molecule type" value="Genomic_DNA"/>
</dbReference>
<evidence type="ECO:0000256" key="7">
    <source>
        <dbReference type="ARBA" id="ARBA00022842"/>
    </source>
</evidence>
<feature type="domain" description="tRNA nucleotidyltransferase/poly(A) polymerase RNA and SrmB- binding" evidence="10">
    <location>
        <begin position="193"/>
        <end position="244"/>
    </location>
</feature>
<evidence type="ECO:0000256" key="2">
    <source>
        <dbReference type="ARBA" id="ARBA00022679"/>
    </source>
</evidence>
<dbReference type="AlphaFoldDB" id="A0A6I3KPC3"/>
<keyword evidence="7" id="KW-0460">Magnesium</keyword>
<evidence type="ECO:0000259" key="9">
    <source>
        <dbReference type="Pfam" id="PF01743"/>
    </source>
</evidence>
<dbReference type="GO" id="GO:0008033">
    <property type="term" value="P:tRNA processing"/>
    <property type="evidence" value="ECO:0007669"/>
    <property type="project" value="UniProtKB-KW"/>
</dbReference>
<dbReference type="Pfam" id="PF01743">
    <property type="entry name" value="PolyA_pol"/>
    <property type="match status" value="1"/>
</dbReference>
<dbReference type="Pfam" id="PF12627">
    <property type="entry name" value="PolyA_pol_RNAbd"/>
    <property type="match status" value="1"/>
</dbReference>
<dbReference type="Gene3D" id="1.10.3090.10">
    <property type="entry name" value="cca-adding enzyme, domain 2"/>
    <property type="match status" value="1"/>
</dbReference>
<evidence type="ECO:0000256" key="5">
    <source>
        <dbReference type="ARBA" id="ARBA00022723"/>
    </source>
</evidence>
<keyword evidence="5" id="KW-0479">Metal-binding</keyword>
<feature type="domain" description="Poly A polymerase head" evidence="9">
    <location>
        <begin position="39"/>
        <end position="160"/>
    </location>
</feature>
<dbReference type="GO" id="GO:0046872">
    <property type="term" value="F:metal ion binding"/>
    <property type="evidence" value="ECO:0007669"/>
    <property type="project" value="UniProtKB-KW"/>
</dbReference>
<name>A0A6I3KPC3_9HYPH</name>
<evidence type="ECO:0000256" key="4">
    <source>
        <dbReference type="ARBA" id="ARBA00022695"/>
    </source>
</evidence>
<dbReference type="GO" id="GO:0000049">
    <property type="term" value="F:tRNA binding"/>
    <property type="evidence" value="ECO:0007669"/>
    <property type="project" value="TreeGrafter"/>
</dbReference>
<dbReference type="GO" id="GO:0016779">
    <property type="term" value="F:nucleotidyltransferase activity"/>
    <property type="evidence" value="ECO:0007669"/>
    <property type="project" value="UniProtKB-KW"/>
</dbReference>
<evidence type="ECO:0000256" key="6">
    <source>
        <dbReference type="ARBA" id="ARBA00022741"/>
    </source>
</evidence>
<keyword evidence="2 8" id="KW-0808">Transferase</keyword>
<evidence type="ECO:0000256" key="1">
    <source>
        <dbReference type="ARBA" id="ARBA00001946"/>
    </source>
</evidence>
<protein>
    <submittedName>
        <fullName evidence="11">CCA tRNA nucleotidyltransferase</fullName>
    </submittedName>
</protein>
<keyword evidence="6" id="KW-0547">Nucleotide-binding</keyword>
<dbReference type="InterPro" id="IPR043519">
    <property type="entry name" value="NT_sf"/>
</dbReference>
<evidence type="ECO:0000313" key="12">
    <source>
        <dbReference type="Proteomes" id="UP000440694"/>
    </source>
</evidence>
<keyword evidence="12" id="KW-1185">Reference proteome</keyword>
<dbReference type="RefSeq" id="WP_154740160.1">
    <property type="nucleotide sequence ID" value="NZ_WMBQ01000002.1"/>
</dbReference>
<dbReference type="PANTHER" id="PTHR46173">
    <property type="entry name" value="CCA TRNA NUCLEOTIDYLTRANSFERASE 1, MITOCHONDRIAL"/>
    <property type="match status" value="1"/>
</dbReference>